<evidence type="ECO:0000313" key="3">
    <source>
        <dbReference type="Proteomes" id="UP000466442"/>
    </source>
</evidence>
<proteinExistence type="predicted"/>
<dbReference type="EMBL" id="WIXP02000011">
    <property type="protein sequence ID" value="KAF6202856.1"/>
    <property type="molecule type" value="Genomic_DNA"/>
</dbReference>
<sequence>MRRGVENSSEWPPRDVTHDPLPSHHESPWTPQENISVLFRARSVNTPAFVTFCLVQTKFFIVPPLKTRSKVLPRLKNTGKFISSPRVERSNS</sequence>
<gene>
    <name evidence="2" type="ORF">GE061_003261</name>
</gene>
<organism evidence="2 3">
    <name type="scientific">Apolygus lucorum</name>
    <name type="common">Small green plant bug</name>
    <name type="synonym">Lygocoris lucorum</name>
    <dbReference type="NCBI Taxonomy" id="248454"/>
    <lineage>
        <taxon>Eukaryota</taxon>
        <taxon>Metazoa</taxon>
        <taxon>Ecdysozoa</taxon>
        <taxon>Arthropoda</taxon>
        <taxon>Hexapoda</taxon>
        <taxon>Insecta</taxon>
        <taxon>Pterygota</taxon>
        <taxon>Neoptera</taxon>
        <taxon>Paraneoptera</taxon>
        <taxon>Hemiptera</taxon>
        <taxon>Heteroptera</taxon>
        <taxon>Panheteroptera</taxon>
        <taxon>Cimicomorpha</taxon>
        <taxon>Miridae</taxon>
        <taxon>Mirini</taxon>
        <taxon>Apolygus</taxon>
    </lineage>
</organism>
<reference evidence="2" key="1">
    <citation type="journal article" date="2021" name="Mol. Ecol. Resour.">
        <title>Apolygus lucorum genome provides insights into omnivorousness and mesophyll feeding.</title>
        <authorList>
            <person name="Liu Y."/>
            <person name="Liu H."/>
            <person name="Wang H."/>
            <person name="Huang T."/>
            <person name="Liu B."/>
            <person name="Yang B."/>
            <person name="Yin L."/>
            <person name="Li B."/>
            <person name="Zhang Y."/>
            <person name="Zhang S."/>
            <person name="Jiang F."/>
            <person name="Zhang X."/>
            <person name="Ren Y."/>
            <person name="Wang B."/>
            <person name="Wang S."/>
            <person name="Lu Y."/>
            <person name="Wu K."/>
            <person name="Fan W."/>
            <person name="Wang G."/>
        </authorList>
    </citation>
    <scope>NUCLEOTIDE SEQUENCE</scope>
    <source>
        <strain evidence="2">12Hb</strain>
    </source>
</reference>
<feature type="region of interest" description="Disordered" evidence="1">
    <location>
        <begin position="1"/>
        <end position="30"/>
    </location>
</feature>
<accession>A0A8S9X436</accession>
<evidence type="ECO:0000313" key="2">
    <source>
        <dbReference type="EMBL" id="KAF6202856.1"/>
    </source>
</evidence>
<feature type="compositionally biased region" description="Basic and acidic residues" evidence="1">
    <location>
        <begin position="12"/>
        <end position="27"/>
    </location>
</feature>
<evidence type="ECO:0000256" key="1">
    <source>
        <dbReference type="SAM" id="MobiDB-lite"/>
    </source>
</evidence>
<feature type="compositionally biased region" description="Polar residues" evidence="1">
    <location>
        <begin position="1"/>
        <end position="10"/>
    </location>
</feature>
<dbReference type="Proteomes" id="UP000466442">
    <property type="component" value="Unassembled WGS sequence"/>
</dbReference>
<keyword evidence="3" id="KW-1185">Reference proteome</keyword>
<protein>
    <submittedName>
        <fullName evidence="2">Uncharacterized protein</fullName>
    </submittedName>
</protein>
<name>A0A8S9X436_APOLU</name>
<comment type="caution">
    <text evidence="2">The sequence shown here is derived from an EMBL/GenBank/DDBJ whole genome shotgun (WGS) entry which is preliminary data.</text>
</comment>
<dbReference type="AlphaFoldDB" id="A0A8S9X436"/>